<sequence>MSTVFNKKLVFIPALLLLIPSILIGRWVLGDINAYTVRYSVQQWQTENRLPSISELTSAQTSIHAALSWNDTPEYRDYEGRLFHYQSLISENPLLKNTALNNALNSYRASTKQRPQWPYSWANLALIKALTGELDSEYRHAIRQAALNGPWENGVNIALTEAGLIGWLSLNRTEQEIITENIQRGIRRNLKHIKVIINRYNKRSLICANLKRDKYQRKLCGF</sequence>
<reference evidence="1 2" key="1">
    <citation type="submission" date="2018-11" db="EMBL/GenBank/DDBJ databases">
        <title>The draft genome sequence of Amphritea balenae JAMM 1525T.</title>
        <authorList>
            <person name="Fang Z."/>
            <person name="Zhang Y."/>
            <person name="Han X."/>
        </authorList>
    </citation>
    <scope>NUCLEOTIDE SEQUENCE [LARGE SCALE GENOMIC DNA]</scope>
    <source>
        <strain evidence="1 2">JAMM 1525</strain>
    </source>
</reference>
<keyword evidence="2" id="KW-1185">Reference proteome</keyword>
<dbReference type="Proteomes" id="UP000267535">
    <property type="component" value="Unassembled WGS sequence"/>
</dbReference>
<comment type="caution">
    <text evidence="1">The sequence shown here is derived from an EMBL/GenBank/DDBJ whole genome shotgun (WGS) entry which is preliminary data.</text>
</comment>
<gene>
    <name evidence="1" type="ORF">EHS89_08120</name>
</gene>
<dbReference type="OrthoDB" id="6194880at2"/>
<evidence type="ECO:0008006" key="3">
    <source>
        <dbReference type="Google" id="ProtNLM"/>
    </source>
</evidence>
<proteinExistence type="predicted"/>
<dbReference type="AlphaFoldDB" id="A0A3P1SSQ0"/>
<dbReference type="RefSeq" id="WP_124925631.1">
    <property type="nucleotide sequence ID" value="NZ_BMOH01000005.1"/>
</dbReference>
<accession>A0A3P1SSQ0</accession>
<evidence type="ECO:0000313" key="2">
    <source>
        <dbReference type="Proteomes" id="UP000267535"/>
    </source>
</evidence>
<dbReference type="EMBL" id="RQXV01000003">
    <property type="protein sequence ID" value="RRD00161.1"/>
    <property type="molecule type" value="Genomic_DNA"/>
</dbReference>
<organism evidence="1 2">
    <name type="scientific">Amphritea balenae</name>
    <dbReference type="NCBI Taxonomy" id="452629"/>
    <lineage>
        <taxon>Bacteria</taxon>
        <taxon>Pseudomonadati</taxon>
        <taxon>Pseudomonadota</taxon>
        <taxon>Gammaproteobacteria</taxon>
        <taxon>Oceanospirillales</taxon>
        <taxon>Oceanospirillaceae</taxon>
        <taxon>Amphritea</taxon>
    </lineage>
</organism>
<name>A0A3P1SSQ0_9GAMM</name>
<protein>
    <recommendedName>
        <fullName evidence="3">Tetratricopeptide repeat protein</fullName>
    </recommendedName>
</protein>
<evidence type="ECO:0000313" key="1">
    <source>
        <dbReference type="EMBL" id="RRD00161.1"/>
    </source>
</evidence>